<feature type="signal peptide" evidence="1">
    <location>
        <begin position="1"/>
        <end position="18"/>
    </location>
</feature>
<name>A0A9W7WM55_TRIRA</name>
<dbReference type="InterPro" id="IPR016187">
    <property type="entry name" value="CTDL_fold"/>
</dbReference>
<keyword evidence="1" id="KW-0732">Signal</keyword>
<organism evidence="3 4">
    <name type="scientific">Triplophysa rosa</name>
    <name type="common">Cave loach</name>
    <dbReference type="NCBI Taxonomy" id="992332"/>
    <lineage>
        <taxon>Eukaryota</taxon>
        <taxon>Metazoa</taxon>
        <taxon>Chordata</taxon>
        <taxon>Craniata</taxon>
        <taxon>Vertebrata</taxon>
        <taxon>Euteleostomi</taxon>
        <taxon>Actinopterygii</taxon>
        <taxon>Neopterygii</taxon>
        <taxon>Teleostei</taxon>
        <taxon>Ostariophysi</taxon>
        <taxon>Cypriniformes</taxon>
        <taxon>Nemacheilidae</taxon>
        <taxon>Triplophysa</taxon>
    </lineage>
</organism>
<dbReference type="AlphaFoldDB" id="A0A9W7WM55"/>
<feature type="domain" description="C-type lectin" evidence="2">
    <location>
        <begin position="53"/>
        <end position="167"/>
    </location>
</feature>
<evidence type="ECO:0000313" key="3">
    <source>
        <dbReference type="EMBL" id="KAI7803103.1"/>
    </source>
</evidence>
<dbReference type="Gene3D" id="3.10.100.10">
    <property type="entry name" value="Mannose-Binding Protein A, subunit A"/>
    <property type="match status" value="1"/>
</dbReference>
<keyword evidence="4" id="KW-1185">Reference proteome</keyword>
<dbReference type="SUPFAM" id="SSF56436">
    <property type="entry name" value="C-type lectin-like"/>
    <property type="match status" value="1"/>
</dbReference>
<dbReference type="InterPro" id="IPR016186">
    <property type="entry name" value="C-type_lectin-like/link_sf"/>
</dbReference>
<evidence type="ECO:0000313" key="4">
    <source>
        <dbReference type="Proteomes" id="UP001059041"/>
    </source>
</evidence>
<gene>
    <name evidence="3" type="ORF">IRJ41_002847</name>
</gene>
<dbReference type="EMBL" id="JAFHDT010000011">
    <property type="protein sequence ID" value="KAI7803103.1"/>
    <property type="molecule type" value="Genomic_DNA"/>
</dbReference>
<dbReference type="PROSITE" id="PS50041">
    <property type="entry name" value="C_TYPE_LECTIN_2"/>
    <property type="match status" value="1"/>
</dbReference>
<dbReference type="CDD" id="cd00037">
    <property type="entry name" value="CLECT"/>
    <property type="match status" value="1"/>
</dbReference>
<dbReference type="PANTHER" id="PTHR22803">
    <property type="entry name" value="MANNOSE, PHOSPHOLIPASE, LECTIN RECEPTOR RELATED"/>
    <property type="match status" value="1"/>
</dbReference>
<reference evidence="3" key="1">
    <citation type="submission" date="2021-02" db="EMBL/GenBank/DDBJ databases">
        <title>Comparative genomics reveals that relaxation of natural selection precedes convergent phenotypic evolution of cavefish.</title>
        <authorList>
            <person name="Peng Z."/>
        </authorList>
    </citation>
    <scope>NUCLEOTIDE SEQUENCE</scope>
    <source>
        <tissue evidence="3">Muscle</tissue>
    </source>
</reference>
<dbReference type="InterPro" id="IPR001304">
    <property type="entry name" value="C-type_lectin-like"/>
</dbReference>
<dbReference type="InterPro" id="IPR050111">
    <property type="entry name" value="C-type_lectin/snaclec_domain"/>
</dbReference>
<evidence type="ECO:0000259" key="2">
    <source>
        <dbReference type="PROSITE" id="PS50041"/>
    </source>
</evidence>
<dbReference type="Proteomes" id="UP001059041">
    <property type="component" value="Linkage Group LG11"/>
</dbReference>
<feature type="chain" id="PRO_5040957931" evidence="1">
    <location>
        <begin position="19"/>
        <end position="172"/>
    </location>
</feature>
<dbReference type="Pfam" id="PF00059">
    <property type="entry name" value="Lectin_C"/>
    <property type="match status" value="1"/>
</dbReference>
<sequence>MWTLEMAVVSFLILMCVALSSPTAGLRPNRPSLEPSELDPLDILPCWPGWTHSDDRCYKLFKTPKTWPKAMADCTLRGSNLTSVRNSDDLFAVQSVMGLLVRKGVWIGGTDAVIEGQWWWSDGEPFSWTFWSPGQPDNLGEEDCMSVGIGGLAYDEKCNKNLPYVCSKQLQI</sequence>
<evidence type="ECO:0000256" key="1">
    <source>
        <dbReference type="SAM" id="SignalP"/>
    </source>
</evidence>
<protein>
    <submittedName>
        <fullName evidence="3">C-lectin-B</fullName>
    </submittedName>
</protein>
<accession>A0A9W7WM55</accession>
<proteinExistence type="predicted"/>
<comment type="caution">
    <text evidence="3">The sequence shown here is derived from an EMBL/GenBank/DDBJ whole genome shotgun (WGS) entry which is preliminary data.</text>
</comment>
<dbReference type="SMART" id="SM00034">
    <property type="entry name" value="CLECT"/>
    <property type="match status" value="1"/>
</dbReference>